<dbReference type="Proteomes" id="UP001601444">
    <property type="component" value="Unassembled WGS sequence"/>
</dbReference>
<dbReference type="InterPro" id="IPR036170">
    <property type="entry name" value="YezG-like_sf"/>
</dbReference>
<gene>
    <name evidence="1" type="ORF">ACFYTF_18225</name>
</gene>
<accession>A0ABW6PQZ4</accession>
<dbReference type="EMBL" id="JBIAMX010000010">
    <property type="protein sequence ID" value="MFF0544769.1"/>
    <property type="molecule type" value="Genomic_DNA"/>
</dbReference>
<protein>
    <recommendedName>
        <fullName evidence="3">DUF600 family protein</fullName>
    </recommendedName>
</protein>
<keyword evidence="2" id="KW-1185">Reference proteome</keyword>
<dbReference type="RefSeq" id="WP_387701268.1">
    <property type="nucleotide sequence ID" value="NZ_JBIAMX010000010.1"/>
</dbReference>
<reference evidence="1 2" key="1">
    <citation type="submission" date="2024-10" db="EMBL/GenBank/DDBJ databases">
        <title>The Natural Products Discovery Center: Release of the First 8490 Sequenced Strains for Exploring Actinobacteria Biosynthetic Diversity.</title>
        <authorList>
            <person name="Kalkreuter E."/>
            <person name="Kautsar S.A."/>
            <person name="Yang D."/>
            <person name="Bader C.D."/>
            <person name="Teijaro C.N."/>
            <person name="Fluegel L."/>
            <person name="Davis C.M."/>
            <person name="Simpson J.R."/>
            <person name="Lauterbach L."/>
            <person name="Steele A.D."/>
            <person name="Gui C."/>
            <person name="Meng S."/>
            <person name="Li G."/>
            <person name="Viehrig K."/>
            <person name="Ye F."/>
            <person name="Su P."/>
            <person name="Kiefer A.F."/>
            <person name="Nichols A."/>
            <person name="Cepeda A.J."/>
            <person name="Yan W."/>
            <person name="Fan B."/>
            <person name="Jiang Y."/>
            <person name="Adhikari A."/>
            <person name="Zheng C.-J."/>
            <person name="Schuster L."/>
            <person name="Cowan T.M."/>
            <person name="Smanski M.J."/>
            <person name="Chevrette M.G."/>
            <person name="De Carvalho L.P.S."/>
            <person name="Shen B."/>
        </authorList>
    </citation>
    <scope>NUCLEOTIDE SEQUENCE [LARGE SCALE GENOMIC DNA]</scope>
    <source>
        <strain evidence="1 2">NPDC004045</strain>
    </source>
</reference>
<name>A0ABW6PQZ4_9NOCA</name>
<evidence type="ECO:0000313" key="2">
    <source>
        <dbReference type="Proteomes" id="UP001601444"/>
    </source>
</evidence>
<organism evidence="1 2">
    <name type="scientific">Nocardia thailandica</name>
    <dbReference type="NCBI Taxonomy" id="257275"/>
    <lineage>
        <taxon>Bacteria</taxon>
        <taxon>Bacillati</taxon>
        <taxon>Actinomycetota</taxon>
        <taxon>Actinomycetes</taxon>
        <taxon>Mycobacteriales</taxon>
        <taxon>Nocardiaceae</taxon>
        <taxon>Nocardia</taxon>
    </lineage>
</organism>
<proteinExistence type="predicted"/>
<sequence>MSLDFYEDRANELSSDVCALMARVVHPTNWFRIELVYLAAGDASEISLYGSWKHEVREIETTRPEIEIPLQELRRIMYSPGAGTWFLARFYLEPDMTSTVVYDFDYDPKFKHDLDSSVWRQELERFPRDPGYLPRWLKEAAT</sequence>
<dbReference type="SUPFAM" id="SSF160424">
    <property type="entry name" value="BH3703-like"/>
    <property type="match status" value="1"/>
</dbReference>
<evidence type="ECO:0008006" key="3">
    <source>
        <dbReference type="Google" id="ProtNLM"/>
    </source>
</evidence>
<evidence type="ECO:0000313" key="1">
    <source>
        <dbReference type="EMBL" id="MFF0544769.1"/>
    </source>
</evidence>
<comment type="caution">
    <text evidence="1">The sequence shown here is derived from an EMBL/GenBank/DDBJ whole genome shotgun (WGS) entry which is preliminary data.</text>
</comment>